<dbReference type="AlphaFoldDB" id="A0A1H9VC40"/>
<dbReference type="STRING" id="390241.SAMN04488023_14114"/>
<dbReference type="InterPro" id="IPR025388">
    <property type="entry name" value="Alginate_export_dom"/>
</dbReference>
<name>A0A1H9VC40_9SPHI</name>
<keyword evidence="3" id="KW-1185">Reference proteome</keyword>
<protein>
    <submittedName>
        <fullName evidence="2">Alginate export</fullName>
    </submittedName>
</protein>
<dbReference type="Proteomes" id="UP000199572">
    <property type="component" value="Unassembled WGS sequence"/>
</dbReference>
<reference evidence="2 3" key="1">
    <citation type="submission" date="2016-10" db="EMBL/GenBank/DDBJ databases">
        <authorList>
            <person name="de Groot N.N."/>
        </authorList>
    </citation>
    <scope>NUCLEOTIDE SEQUENCE [LARGE SCALE GENOMIC DNA]</scope>
    <source>
        <strain evidence="2 3">DSM 18610</strain>
    </source>
</reference>
<accession>A0A1H9VC40</accession>
<dbReference type="RefSeq" id="WP_090888584.1">
    <property type="nucleotide sequence ID" value="NZ_FOGG01000041.1"/>
</dbReference>
<organism evidence="2 3">
    <name type="scientific">Pedobacter rhizosphaerae</name>
    <dbReference type="NCBI Taxonomy" id="390241"/>
    <lineage>
        <taxon>Bacteria</taxon>
        <taxon>Pseudomonadati</taxon>
        <taxon>Bacteroidota</taxon>
        <taxon>Sphingobacteriia</taxon>
        <taxon>Sphingobacteriales</taxon>
        <taxon>Sphingobacteriaceae</taxon>
        <taxon>Pedobacter</taxon>
    </lineage>
</organism>
<dbReference type="EMBL" id="FOGG01000041">
    <property type="protein sequence ID" value="SES19370.1"/>
    <property type="molecule type" value="Genomic_DNA"/>
</dbReference>
<sequence>MSLNYPHSAILLTTCFCLLTATVFGQGIKLMRYDEDYSQLKDSSRNFYNTLKFLPLSANKKMYITFGGELRAEYGGKINEDWIKDQGFNYSFLQRYSIYTDIHMGDRLRFFAQLNSGLENGSKYGPAPVDEDQLAVQNLFAEYRILKDTTHQLAIRIGRQEINYGSGRLISVREGTTVRQYFTGAKLMYATPRFTLDAFVLEADEVNFGVFDNRPSHQANLWGAYSNLNIQKGGNFDFYYLGIRRDGAEFEEGIEKEIRHTLATRYWKSGGGFIYNLEAAYQFGKFGKGNIDAWTMAIELGYTFEQIKFKPSINLRNDYISGDQKAGDGKLQTFNPLYPKGGYFGFNPLIGPANLIDLHPYLTLSLTDKLSMQADVVFNWRYAPGDGIYRPGGNFNTAGSISDHRFIGTTYLLSADYKFNNNLSFSCGGQYFRVGNFIKDIVPLWDDSQFFNAQVSYKF</sequence>
<proteinExistence type="predicted"/>
<evidence type="ECO:0000313" key="3">
    <source>
        <dbReference type="Proteomes" id="UP000199572"/>
    </source>
</evidence>
<feature type="domain" description="Alginate export" evidence="1">
    <location>
        <begin position="63"/>
        <end position="440"/>
    </location>
</feature>
<evidence type="ECO:0000259" key="1">
    <source>
        <dbReference type="Pfam" id="PF13372"/>
    </source>
</evidence>
<evidence type="ECO:0000313" key="2">
    <source>
        <dbReference type="EMBL" id="SES19370.1"/>
    </source>
</evidence>
<dbReference type="Pfam" id="PF13372">
    <property type="entry name" value="Alginate_exp"/>
    <property type="match status" value="1"/>
</dbReference>
<dbReference type="OrthoDB" id="311329at2"/>
<gene>
    <name evidence="2" type="ORF">SAMN04488023_14114</name>
</gene>